<sequence length="294" mass="35254">MHYKLNKEEMKYQNEVYEIWDDIKFKDKKIVWSPMVIIMNMTLEKDDNDMWIGWDILSCMILVFEATVVGYMEALLLIEQFSKKKKIEICGNIITFTFFRGKHHHIKKSFGIQQCRCQRIINNSCGFRTKPLRITNTFEETFCLVNEKHHHTAAENKIVGEKIDVIKQSFANSFSTIEDHRVRVEKSINLSNFMTKKWKCLWKRGWDGIKFKDKKIVWPPILIIMNTTFEKDDNDKWIGWDIWSCMKIFSSYISFKDFVIQNDHEVIVASGYWFLWPVSWDTRRLYFSLSCFLN</sequence>
<protein>
    <submittedName>
        <fullName evidence="2">Uncharacterized protein</fullName>
    </submittedName>
</protein>
<name>A0A9J5WCI3_SOLCO</name>
<dbReference type="EMBL" id="JACXVP010000012">
    <property type="protein sequence ID" value="KAG5572736.1"/>
    <property type="molecule type" value="Genomic_DNA"/>
</dbReference>
<dbReference type="OrthoDB" id="1936239at2759"/>
<evidence type="ECO:0000256" key="1">
    <source>
        <dbReference type="SAM" id="Phobius"/>
    </source>
</evidence>
<feature type="transmembrane region" description="Helical" evidence="1">
    <location>
        <begin position="51"/>
        <end position="78"/>
    </location>
</feature>
<comment type="caution">
    <text evidence="2">The sequence shown here is derived from an EMBL/GenBank/DDBJ whole genome shotgun (WGS) entry which is preliminary data.</text>
</comment>
<gene>
    <name evidence="2" type="ORF">H5410_062502</name>
</gene>
<evidence type="ECO:0000313" key="2">
    <source>
        <dbReference type="EMBL" id="KAG5572736.1"/>
    </source>
</evidence>
<dbReference type="PANTHER" id="PTHR46602">
    <property type="entry name" value="PROTEIN SUPPRESSOR OF GENE SILENCING 3"/>
    <property type="match status" value="1"/>
</dbReference>
<reference evidence="2 3" key="1">
    <citation type="submission" date="2020-09" db="EMBL/GenBank/DDBJ databases">
        <title>De no assembly of potato wild relative species, Solanum commersonii.</title>
        <authorList>
            <person name="Cho K."/>
        </authorList>
    </citation>
    <scope>NUCLEOTIDE SEQUENCE [LARGE SCALE GENOMIC DNA]</scope>
    <source>
        <strain evidence="2">LZ3.2</strain>
        <tissue evidence="2">Leaf</tissue>
    </source>
</reference>
<accession>A0A9J5WCI3</accession>
<keyword evidence="1" id="KW-0812">Transmembrane</keyword>
<dbReference type="InterPro" id="IPR044287">
    <property type="entry name" value="SGS3"/>
</dbReference>
<dbReference type="Proteomes" id="UP000824120">
    <property type="component" value="Chromosome 12"/>
</dbReference>
<dbReference type="GO" id="GO:0031047">
    <property type="term" value="P:regulatory ncRNA-mediated gene silencing"/>
    <property type="evidence" value="ECO:0007669"/>
    <property type="project" value="InterPro"/>
</dbReference>
<proteinExistence type="predicted"/>
<keyword evidence="1" id="KW-1133">Transmembrane helix</keyword>
<dbReference type="GO" id="GO:0051607">
    <property type="term" value="P:defense response to virus"/>
    <property type="evidence" value="ECO:0007669"/>
    <property type="project" value="InterPro"/>
</dbReference>
<organism evidence="2 3">
    <name type="scientific">Solanum commersonii</name>
    <name type="common">Commerson's wild potato</name>
    <name type="synonym">Commerson's nightshade</name>
    <dbReference type="NCBI Taxonomy" id="4109"/>
    <lineage>
        <taxon>Eukaryota</taxon>
        <taxon>Viridiplantae</taxon>
        <taxon>Streptophyta</taxon>
        <taxon>Embryophyta</taxon>
        <taxon>Tracheophyta</taxon>
        <taxon>Spermatophyta</taxon>
        <taxon>Magnoliopsida</taxon>
        <taxon>eudicotyledons</taxon>
        <taxon>Gunneridae</taxon>
        <taxon>Pentapetalae</taxon>
        <taxon>asterids</taxon>
        <taxon>lamiids</taxon>
        <taxon>Solanales</taxon>
        <taxon>Solanaceae</taxon>
        <taxon>Solanoideae</taxon>
        <taxon>Solaneae</taxon>
        <taxon>Solanum</taxon>
    </lineage>
</organism>
<keyword evidence="1" id="KW-0472">Membrane</keyword>
<dbReference type="InterPro" id="IPR038588">
    <property type="entry name" value="XS_domain_sf"/>
</dbReference>
<dbReference type="PANTHER" id="PTHR46602:SF1">
    <property type="entry name" value="PROTEIN SUPPRESSOR OF GENE SILENCING 3"/>
    <property type="match status" value="1"/>
</dbReference>
<evidence type="ECO:0000313" key="3">
    <source>
        <dbReference type="Proteomes" id="UP000824120"/>
    </source>
</evidence>
<dbReference type="Gene3D" id="3.30.70.2890">
    <property type="entry name" value="XS domain"/>
    <property type="match status" value="1"/>
</dbReference>
<keyword evidence="3" id="KW-1185">Reference proteome</keyword>
<dbReference type="AlphaFoldDB" id="A0A9J5WCI3"/>